<evidence type="ECO:0000259" key="3">
    <source>
        <dbReference type="PROSITE" id="PS50885"/>
    </source>
</evidence>
<dbReference type="NCBIfam" id="TIGR00254">
    <property type="entry name" value="GGDEF"/>
    <property type="match status" value="1"/>
</dbReference>
<dbReference type="InterPro" id="IPR003660">
    <property type="entry name" value="HAMP_dom"/>
</dbReference>
<evidence type="ECO:0000259" key="2">
    <source>
        <dbReference type="PROSITE" id="PS50883"/>
    </source>
</evidence>
<dbReference type="InterPro" id="IPR000160">
    <property type="entry name" value="GGDEF_dom"/>
</dbReference>
<keyword evidence="1" id="KW-1133">Transmembrane helix</keyword>
<keyword evidence="1" id="KW-0812">Transmembrane</keyword>
<dbReference type="CDD" id="cd06225">
    <property type="entry name" value="HAMP"/>
    <property type="match status" value="1"/>
</dbReference>
<dbReference type="InterPro" id="IPR043128">
    <property type="entry name" value="Rev_trsase/Diguanyl_cyclase"/>
</dbReference>
<keyword evidence="6" id="KW-1185">Reference proteome</keyword>
<dbReference type="PROSITE" id="PS50883">
    <property type="entry name" value="EAL"/>
    <property type="match status" value="1"/>
</dbReference>
<dbReference type="SUPFAM" id="SSF158472">
    <property type="entry name" value="HAMP domain-like"/>
    <property type="match status" value="1"/>
</dbReference>
<reference evidence="5 6" key="1">
    <citation type="submission" date="2017-10" db="EMBL/GenBank/DDBJ databases">
        <authorList>
            <person name="Banno H."/>
            <person name="Chua N.-H."/>
        </authorList>
    </citation>
    <scope>NUCLEOTIDE SEQUENCE [LARGE SCALE GENOMIC DNA]</scope>
    <source>
        <strain evidence="5">Vibrio tapetis CECT4600</strain>
    </source>
</reference>
<feature type="transmembrane region" description="Helical" evidence="1">
    <location>
        <begin position="12"/>
        <end position="29"/>
    </location>
</feature>
<feature type="domain" description="HAMP" evidence="3">
    <location>
        <begin position="219"/>
        <end position="271"/>
    </location>
</feature>
<dbReference type="PANTHER" id="PTHR44757">
    <property type="entry name" value="DIGUANYLATE CYCLASE DGCP"/>
    <property type="match status" value="1"/>
</dbReference>
<sequence length="737" mass="83519">MTPNLRLQARFIVATAAIVLVMSAMQYFLQQRLYESNTQTLTTELAQNTEQSLTNQLQLRGMSLARFLTESLFDPMYTNNLDAVYRLLLPVMSQHEVRMVNVVDNHGLIFHDGTSTLESFGLRHPNRAAIRYALENNKPFIDRSDNRLRIAMPIQQAQVVLGVVYLEMGLDNLKHDIASNQRLLEQVKYAENQQLQLTHGMVTIASFLIGIVLSYLVGRSLTKPIRQLIQHISLTGDGRFESIEHERKDDEISDLVHAFNIMGEKINRRTEDIKFMAFHDSLTLLPNRTLFVKHVSEQIASPETTSLLVCFIDLDEFKQVNDTFGHDAGDALLIEIGRRLKNALISPELCSFNEEDACMVGRVGGDEFLICVPNISRHGANKMAHHILKLLNEPIQVDSEKVIVGSSIGFASYPECGTNALQLIKSADIAMYDAKSQGKNTFSFFNQEMNRKLLERTDIERELRRSLENLHQFELYYQPKIDVRSNRLIGAEALIRWNHPERGIISPDRFIPIAEDSLMILEIGQHIIETATKQLHSWKGLISDDFHIAINLSAKQICRQDLVGIFNAQIDKYQLNAKQLHVEVTEHQLMYDINTASRVLNNLSGLGIEVWLDDFGTGYSSLSYLREFRFDGVKIERSFIVDSAHNDFDKPLVNGIVSLANSLNIGTVAEGVETKEQVDFIMEIGCQAAQGYLFDKPLPSHLFAQHWLTNLIVGEWGLSEPAPQKENQVECDVSITN</sequence>
<dbReference type="GO" id="GO:0016020">
    <property type="term" value="C:membrane"/>
    <property type="evidence" value="ECO:0007669"/>
    <property type="project" value="InterPro"/>
</dbReference>
<evidence type="ECO:0000256" key="1">
    <source>
        <dbReference type="SAM" id="Phobius"/>
    </source>
</evidence>
<feature type="domain" description="EAL" evidence="2">
    <location>
        <begin position="456"/>
        <end position="711"/>
    </location>
</feature>
<keyword evidence="1" id="KW-0472">Membrane</keyword>
<dbReference type="InterPro" id="IPR029787">
    <property type="entry name" value="Nucleotide_cyclase"/>
</dbReference>
<dbReference type="Pfam" id="PF00563">
    <property type="entry name" value="EAL"/>
    <property type="match status" value="1"/>
</dbReference>
<organism evidence="5 6">
    <name type="scientific">Vibrio tapetis subsp. tapetis</name>
    <dbReference type="NCBI Taxonomy" id="1671868"/>
    <lineage>
        <taxon>Bacteria</taxon>
        <taxon>Pseudomonadati</taxon>
        <taxon>Pseudomonadota</taxon>
        <taxon>Gammaproteobacteria</taxon>
        <taxon>Vibrionales</taxon>
        <taxon>Vibrionaceae</taxon>
        <taxon>Vibrio</taxon>
    </lineage>
</organism>
<feature type="domain" description="GGDEF" evidence="4">
    <location>
        <begin position="305"/>
        <end position="447"/>
    </location>
</feature>
<dbReference type="GO" id="GO:0007165">
    <property type="term" value="P:signal transduction"/>
    <property type="evidence" value="ECO:0007669"/>
    <property type="project" value="InterPro"/>
</dbReference>
<dbReference type="InterPro" id="IPR035919">
    <property type="entry name" value="EAL_sf"/>
</dbReference>
<dbReference type="EMBL" id="LT960611">
    <property type="protein sequence ID" value="SON48508.1"/>
    <property type="molecule type" value="Genomic_DNA"/>
</dbReference>
<dbReference type="SMART" id="SM00052">
    <property type="entry name" value="EAL"/>
    <property type="match status" value="1"/>
</dbReference>
<evidence type="ECO:0000259" key="4">
    <source>
        <dbReference type="PROSITE" id="PS50887"/>
    </source>
</evidence>
<dbReference type="Gene3D" id="3.30.450.20">
    <property type="entry name" value="PAS domain"/>
    <property type="match status" value="1"/>
</dbReference>
<evidence type="ECO:0000313" key="5">
    <source>
        <dbReference type="EMBL" id="SON48508.1"/>
    </source>
</evidence>
<dbReference type="Pfam" id="PF00672">
    <property type="entry name" value="HAMP"/>
    <property type="match status" value="1"/>
</dbReference>
<dbReference type="Gene3D" id="3.30.70.270">
    <property type="match status" value="1"/>
</dbReference>
<dbReference type="CDD" id="cd01948">
    <property type="entry name" value="EAL"/>
    <property type="match status" value="1"/>
</dbReference>
<dbReference type="CDD" id="cd01949">
    <property type="entry name" value="GGDEF"/>
    <property type="match status" value="1"/>
</dbReference>
<dbReference type="InterPro" id="IPR001633">
    <property type="entry name" value="EAL_dom"/>
</dbReference>
<dbReference type="SMART" id="SM00304">
    <property type="entry name" value="HAMP"/>
    <property type="match status" value="1"/>
</dbReference>
<dbReference type="PROSITE" id="PS50887">
    <property type="entry name" value="GGDEF"/>
    <property type="match status" value="1"/>
</dbReference>
<name>A0A2N8Z9B6_9VIBR</name>
<dbReference type="Proteomes" id="UP000235828">
    <property type="component" value="Chromosome A"/>
</dbReference>
<dbReference type="PANTHER" id="PTHR44757:SF2">
    <property type="entry name" value="BIOFILM ARCHITECTURE MAINTENANCE PROTEIN MBAA"/>
    <property type="match status" value="1"/>
</dbReference>
<protein>
    <submittedName>
        <fullName evidence="5">Putative Diguanylate phosphodiesterase/cyclase</fullName>
    </submittedName>
</protein>
<dbReference type="OrthoDB" id="1316910at2"/>
<dbReference type="Pfam" id="PF00990">
    <property type="entry name" value="GGDEF"/>
    <property type="match status" value="1"/>
</dbReference>
<dbReference type="RefSeq" id="WP_102521349.1">
    <property type="nucleotide sequence ID" value="NZ_LT960611.1"/>
</dbReference>
<dbReference type="AlphaFoldDB" id="A0A2N8Z9B6"/>
<dbReference type="SUPFAM" id="SSF141868">
    <property type="entry name" value="EAL domain-like"/>
    <property type="match status" value="1"/>
</dbReference>
<dbReference type="Gene3D" id="3.20.20.450">
    <property type="entry name" value="EAL domain"/>
    <property type="match status" value="1"/>
</dbReference>
<accession>A0A2N8Z9B6</accession>
<dbReference type="KEGG" id="vta:A0529"/>
<dbReference type="Gene3D" id="6.10.340.10">
    <property type="match status" value="1"/>
</dbReference>
<evidence type="ECO:0000313" key="6">
    <source>
        <dbReference type="Proteomes" id="UP000235828"/>
    </source>
</evidence>
<dbReference type="InterPro" id="IPR052155">
    <property type="entry name" value="Biofilm_reg_signaling"/>
</dbReference>
<proteinExistence type="predicted"/>
<gene>
    <name evidence="5" type="ORF">VTAP4600_A0529</name>
</gene>
<dbReference type="SMART" id="SM00267">
    <property type="entry name" value="GGDEF"/>
    <property type="match status" value="1"/>
</dbReference>
<dbReference type="SUPFAM" id="SSF55073">
    <property type="entry name" value="Nucleotide cyclase"/>
    <property type="match status" value="1"/>
</dbReference>
<dbReference type="PROSITE" id="PS50885">
    <property type="entry name" value="HAMP"/>
    <property type="match status" value="1"/>
</dbReference>